<evidence type="ECO:0000256" key="1">
    <source>
        <dbReference type="ARBA" id="ARBA00022553"/>
    </source>
</evidence>
<dbReference type="PROSITE" id="PS50006">
    <property type="entry name" value="FHA_DOMAIN"/>
    <property type="match status" value="1"/>
</dbReference>
<reference evidence="3 4" key="1">
    <citation type="submission" date="2019-09" db="EMBL/GenBank/DDBJ databases">
        <authorList>
            <person name="Leyn A S."/>
        </authorList>
    </citation>
    <scope>NUCLEOTIDE SEQUENCE [LARGE SCALE GENOMIC DNA]</scope>
    <source>
        <strain evidence="3">AA231_1</strain>
    </source>
</reference>
<dbReference type="SMART" id="SM00240">
    <property type="entry name" value="FHA"/>
    <property type="match status" value="1"/>
</dbReference>
<feature type="domain" description="FHA" evidence="2">
    <location>
        <begin position="184"/>
        <end position="236"/>
    </location>
</feature>
<dbReference type="InterPro" id="IPR008984">
    <property type="entry name" value="SMAD_FHA_dom_sf"/>
</dbReference>
<gene>
    <name evidence="3" type="ORF">AA23TX_09021</name>
</gene>
<dbReference type="Proteomes" id="UP000399805">
    <property type="component" value="Unassembled WGS sequence"/>
</dbReference>
<name>A0A6I8M4A9_9PSEU</name>
<proteinExistence type="predicted"/>
<sequence length="263" mass="28859">MLIMVIVAVVGAVAWWKKKGRYDGPGMARRMFRDALSWLRVAAAREDREFVEQRQCLLRRIGETVAGFAETRAPGALWLAIEINPEDHGLLGVNLVTDEEDLALVLPEILRRRGRSPQVKARIRECRSEPSAIRGNPRIALTTGPARTRLFEDDAPTAVPAPGRARLVVIGRTGETVRIPAAGGVIGRDVEKCEVVVESPTVSRRHARIRPRAGGDCFLVEDLASANGMSINSRPTEAGILRDGDILGLGRKLRLRLEVVADE</sequence>
<dbReference type="InterPro" id="IPR000253">
    <property type="entry name" value="FHA_dom"/>
</dbReference>
<dbReference type="InterPro" id="IPR050923">
    <property type="entry name" value="Cell_Proc_Reg/RNA_Proc"/>
</dbReference>
<dbReference type="Gene3D" id="2.60.200.20">
    <property type="match status" value="1"/>
</dbReference>
<accession>A0A6I8M4A9</accession>
<dbReference type="SUPFAM" id="SSF49879">
    <property type="entry name" value="SMAD/FHA domain"/>
    <property type="match status" value="1"/>
</dbReference>
<keyword evidence="4" id="KW-1185">Reference proteome</keyword>
<organism evidence="3 4">
    <name type="scientific">Amycolatopsis camponoti</name>
    <dbReference type="NCBI Taxonomy" id="2606593"/>
    <lineage>
        <taxon>Bacteria</taxon>
        <taxon>Bacillati</taxon>
        <taxon>Actinomycetota</taxon>
        <taxon>Actinomycetes</taxon>
        <taxon>Pseudonocardiales</taxon>
        <taxon>Pseudonocardiaceae</taxon>
        <taxon>Amycolatopsis</taxon>
    </lineage>
</organism>
<dbReference type="Pfam" id="PF00498">
    <property type="entry name" value="FHA"/>
    <property type="match status" value="1"/>
</dbReference>
<evidence type="ECO:0000313" key="3">
    <source>
        <dbReference type="EMBL" id="VVJ24147.1"/>
    </source>
</evidence>
<dbReference type="RefSeq" id="WP_230863112.1">
    <property type="nucleotide sequence ID" value="NZ_CABVGP010000003.1"/>
</dbReference>
<evidence type="ECO:0000313" key="4">
    <source>
        <dbReference type="Proteomes" id="UP000399805"/>
    </source>
</evidence>
<keyword evidence="1" id="KW-0597">Phosphoprotein</keyword>
<dbReference type="EMBL" id="CABVGP010000003">
    <property type="protein sequence ID" value="VVJ24147.1"/>
    <property type="molecule type" value="Genomic_DNA"/>
</dbReference>
<dbReference type="PANTHER" id="PTHR23308">
    <property type="entry name" value="NUCLEAR INHIBITOR OF PROTEIN PHOSPHATASE-1"/>
    <property type="match status" value="1"/>
</dbReference>
<dbReference type="AlphaFoldDB" id="A0A6I8M4A9"/>
<protein>
    <recommendedName>
        <fullName evidence="2">FHA domain-containing protein</fullName>
    </recommendedName>
</protein>
<evidence type="ECO:0000259" key="2">
    <source>
        <dbReference type="PROSITE" id="PS50006"/>
    </source>
</evidence>
<dbReference type="CDD" id="cd00060">
    <property type="entry name" value="FHA"/>
    <property type="match status" value="1"/>
</dbReference>